<dbReference type="InterPro" id="IPR057765">
    <property type="entry name" value="MS1-like_ubiquitin"/>
</dbReference>
<dbReference type="CDD" id="cd15556">
    <property type="entry name" value="PHD_MMD1_like"/>
    <property type="match status" value="1"/>
</dbReference>
<dbReference type="Pfam" id="PF25565">
    <property type="entry name" value="Ubiquitin_At1g33420"/>
    <property type="match status" value="1"/>
</dbReference>
<sequence>MSIPIIKMIGGSINSKKRKMRSAKYYGLQSFLQPGCPISLSGTFRDNVRLFLQECGQVEDYNVEGMPIWCTFLVHENRGFVLPMYTIEECVKNSLQPLCDHCRCSGWSHHFVSKRKYHFIIPIDNEWNKPLDDGVLDLQTHILHGLIHCNGFGHLLCINGSEGGSNFICGREVMDLWDRICTTLHSRKISVVDTSKKRKMDLRLLYGVSYGHTWFGRWGYQFCHGSFGVTKDTYDQALQILSSLELDIIVHNLQHFSVKKIICRYRDLSDTELLTIRDLFRFMLALKFRTPEKKNIDQPKPKLNLTKKEKQGRCRKFSNLAAKLDSRWHVRRLEHVANVVVDALKEKKAQNGNGNCGMSRQEVRDTARLHIGDTGLIDYVLKSMNNVIVGGYVVRRAVNSCTGVLEYSLQEITDSPSRLDQDSEEIDQGRVDSMITRYNPISGSDIYRDLAYLYHHVLLDSDSETVEFAIRTVLDSKNFTKEWPFNDDADEFLRFICRVIPLVPTERRNSVGEQLVVPLHATIRDLKAVAEIAMRDTYCVMENLKVREIVELEGLADDEVIFGTLESGSEISVRGSGVDLLTTSDLNYEGGADNWVVNCKCGAQDDDGERMVACDLCEVWQHTRCSGIDDSEAVPPLFMCYRCCDSIGPQKYPKQIDSFTDWMMVPIVGNTHIDLFN</sequence>
<keyword evidence="2" id="KW-0863">Zinc-finger</keyword>
<dbReference type="PANTHER" id="PTHR46201:SF9">
    <property type="entry name" value="PHD FINGER PROTEIN MALE MEIOCYTE DEATH 1"/>
    <property type="match status" value="1"/>
</dbReference>
<dbReference type="GO" id="GO:0008270">
    <property type="term" value="F:zinc ion binding"/>
    <property type="evidence" value="ECO:0007669"/>
    <property type="project" value="UniProtKB-KW"/>
</dbReference>
<dbReference type="AlphaFoldDB" id="A0A103Y5V4"/>
<dbReference type="Proteomes" id="UP000243975">
    <property type="component" value="Unassembled WGS sequence"/>
</dbReference>
<dbReference type="PROSITE" id="PS01359">
    <property type="entry name" value="ZF_PHD_1"/>
    <property type="match status" value="1"/>
</dbReference>
<dbReference type="InterPro" id="IPR013083">
    <property type="entry name" value="Znf_RING/FYVE/PHD"/>
</dbReference>
<protein>
    <submittedName>
        <fullName evidence="7">Zinc finger, FYVE/PHD-type</fullName>
    </submittedName>
</protein>
<keyword evidence="5" id="KW-0804">Transcription</keyword>
<dbReference type="Pfam" id="PF00628">
    <property type="entry name" value="PHD"/>
    <property type="match status" value="1"/>
</dbReference>
<evidence type="ECO:0000256" key="4">
    <source>
        <dbReference type="ARBA" id="ARBA00023015"/>
    </source>
</evidence>
<keyword evidence="8" id="KW-1185">Reference proteome</keyword>
<gene>
    <name evidence="7" type="ORF">Ccrd_018623</name>
</gene>
<name>A0A103Y5V4_CYNCS</name>
<dbReference type="InterPro" id="IPR019787">
    <property type="entry name" value="Znf_PHD-finger"/>
</dbReference>
<accession>A0A103Y5V4</accession>
<evidence type="ECO:0000256" key="3">
    <source>
        <dbReference type="ARBA" id="ARBA00022833"/>
    </source>
</evidence>
<evidence type="ECO:0000256" key="5">
    <source>
        <dbReference type="ARBA" id="ARBA00023163"/>
    </source>
</evidence>
<evidence type="ECO:0000313" key="8">
    <source>
        <dbReference type="Proteomes" id="UP000243975"/>
    </source>
</evidence>
<dbReference type="EMBL" id="LEKV01002565">
    <property type="protein sequence ID" value="KVI03085.1"/>
    <property type="molecule type" value="Genomic_DNA"/>
</dbReference>
<dbReference type="InterPro" id="IPR058054">
    <property type="entry name" value="Znf_MS1-like"/>
</dbReference>
<dbReference type="SUPFAM" id="SSF57903">
    <property type="entry name" value="FYVE/PHD zinc finger"/>
    <property type="match status" value="1"/>
</dbReference>
<organism evidence="7 8">
    <name type="scientific">Cynara cardunculus var. scolymus</name>
    <name type="common">Globe artichoke</name>
    <name type="synonym">Cynara scolymus</name>
    <dbReference type="NCBI Taxonomy" id="59895"/>
    <lineage>
        <taxon>Eukaryota</taxon>
        <taxon>Viridiplantae</taxon>
        <taxon>Streptophyta</taxon>
        <taxon>Embryophyta</taxon>
        <taxon>Tracheophyta</taxon>
        <taxon>Spermatophyta</taxon>
        <taxon>Magnoliopsida</taxon>
        <taxon>eudicotyledons</taxon>
        <taxon>Gunneridae</taxon>
        <taxon>Pentapetalae</taxon>
        <taxon>asterids</taxon>
        <taxon>campanulids</taxon>
        <taxon>Asterales</taxon>
        <taxon>Asteraceae</taxon>
        <taxon>Carduoideae</taxon>
        <taxon>Cardueae</taxon>
        <taxon>Carduinae</taxon>
        <taxon>Cynara</taxon>
    </lineage>
</organism>
<dbReference type="InterPro" id="IPR011011">
    <property type="entry name" value="Znf_FYVE_PHD"/>
</dbReference>
<dbReference type="InterPro" id="IPR059080">
    <property type="entry name" value="WHD_PTC1"/>
</dbReference>
<dbReference type="OMA" id="RCSGWSH"/>
<keyword evidence="1" id="KW-0479">Metal-binding</keyword>
<dbReference type="InterPro" id="IPR019786">
    <property type="entry name" value="Zinc_finger_PHD-type_CS"/>
</dbReference>
<dbReference type="InterPro" id="IPR001965">
    <property type="entry name" value="Znf_PHD"/>
</dbReference>
<dbReference type="Gene3D" id="3.30.40.10">
    <property type="entry name" value="Zinc/RING finger domain, C3HC4 (zinc finger)"/>
    <property type="match status" value="1"/>
</dbReference>
<keyword evidence="3" id="KW-0862">Zinc</keyword>
<keyword evidence="4" id="KW-0805">Transcription regulation</keyword>
<proteinExistence type="predicted"/>
<evidence type="ECO:0000259" key="6">
    <source>
        <dbReference type="SMART" id="SM00249"/>
    </source>
</evidence>
<evidence type="ECO:0000313" key="7">
    <source>
        <dbReference type="EMBL" id="KVI03085.1"/>
    </source>
</evidence>
<dbReference type="Gramene" id="KVI03085">
    <property type="protein sequence ID" value="KVI03085"/>
    <property type="gene ID" value="Ccrd_018623"/>
</dbReference>
<feature type="domain" description="Zinc finger PHD-type" evidence="6">
    <location>
        <begin position="598"/>
        <end position="644"/>
    </location>
</feature>
<dbReference type="SMART" id="SM00249">
    <property type="entry name" value="PHD"/>
    <property type="match status" value="1"/>
</dbReference>
<evidence type="ECO:0000256" key="1">
    <source>
        <dbReference type="ARBA" id="ARBA00022723"/>
    </source>
</evidence>
<dbReference type="PANTHER" id="PTHR46201">
    <property type="entry name" value="PHD FINGER PROTEIN MALE MEIOCYTE DEATH 1-RELATED"/>
    <property type="match status" value="1"/>
</dbReference>
<comment type="caution">
    <text evidence="7">The sequence shown here is derived from an EMBL/GenBank/DDBJ whole genome shotgun (WGS) entry which is preliminary data.</text>
</comment>
<reference evidence="7 8" key="1">
    <citation type="journal article" date="2016" name="Sci. Rep.">
        <title>The genome sequence of the outbreeding globe artichoke constructed de novo incorporating a phase-aware low-pass sequencing strategy of F1 progeny.</title>
        <authorList>
            <person name="Scaglione D."/>
            <person name="Reyes-Chin-Wo S."/>
            <person name="Acquadro A."/>
            <person name="Froenicke L."/>
            <person name="Portis E."/>
            <person name="Beitel C."/>
            <person name="Tirone M."/>
            <person name="Mauro R."/>
            <person name="Lo Monaco A."/>
            <person name="Mauromicale G."/>
            <person name="Faccioli P."/>
            <person name="Cattivelli L."/>
            <person name="Rieseberg L."/>
            <person name="Michelmore R."/>
            <person name="Lanteri S."/>
        </authorList>
    </citation>
    <scope>NUCLEOTIDE SEQUENCE [LARGE SCALE GENOMIC DNA]</scope>
    <source>
        <strain evidence="7">2C</strain>
    </source>
</reference>
<evidence type="ECO:0000256" key="2">
    <source>
        <dbReference type="ARBA" id="ARBA00022771"/>
    </source>
</evidence>
<dbReference type="STRING" id="59895.A0A103Y5V4"/>
<dbReference type="Pfam" id="PF25874">
    <property type="entry name" value="WHD_plant_repro"/>
    <property type="match status" value="1"/>
</dbReference>